<keyword evidence="2" id="KW-1185">Reference proteome</keyword>
<evidence type="ECO:0000313" key="2">
    <source>
        <dbReference type="Proteomes" id="UP000235388"/>
    </source>
</evidence>
<evidence type="ECO:0000313" key="1">
    <source>
        <dbReference type="EMBL" id="PLW36756.1"/>
    </source>
</evidence>
<gene>
    <name evidence="1" type="ORF">PCANC_14587</name>
</gene>
<comment type="caution">
    <text evidence="1">The sequence shown here is derived from an EMBL/GenBank/DDBJ whole genome shotgun (WGS) entry which is preliminary data.</text>
</comment>
<accession>A0A2N5UGC6</accession>
<name>A0A2N5UGC6_9BASI</name>
<dbReference type="AlphaFoldDB" id="A0A2N5UGC6"/>
<proteinExistence type="predicted"/>
<reference evidence="1 2" key="1">
    <citation type="submission" date="2017-11" db="EMBL/GenBank/DDBJ databases">
        <title>De novo assembly and phasing of dikaryotic genomes from two isolates of Puccinia coronata f. sp. avenae, the causal agent of oat crown rust.</title>
        <authorList>
            <person name="Miller M.E."/>
            <person name="Zhang Y."/>
            <person name="Omidvar V."/>
            <person name="Sperschneider J."/>
            <person name="Schwessinger B."/>
            <person name="Raley C."/>
            <person name="Palmer J.M."/>
            <person name="Garnica D."/>
            <person name="Upadhyaya N."/>
            <person name="Rathjen J."/>
            <person name="Taylor J.M."/>
            <person name="Park R.F."/>
            <person name="Dodds P.N."/>
            <person name="Hirsch C.D."/>
            <person name="Kianian S.F."/>
            <person name="Figueroa M."/>
        </authorList>
    </citation>
    <scope>NUCLEOTIDE SEQUENCE [LARGE SCALE GENOMIC DNA]</scope>
    <source>
        <strain evidence="1">12NC29</strain>
    </source>
</reference>
<dbReference type="Proteomes" id="UP000235388">
    <property type="component" value="Unassembled WGS sequence"/>
</dbReference>
<protein>
    <submittedName>
        <fullName evidence="1">Uncharacterized protein</fullName>
    </submittedName>
</protein>
<sequence length="100" mass="11049">MKNVWSLTTAEKSRVKVHVHRCPSSLHPIASAKKSIRFSGYTYLFTSTGPHPIGRTMPAQDRQHHSSETLISDRICAPDLAPGVSVRSILRPSAALSYHN</sequence>
<dbReference type="EMBL" id="PGCJ01000234">
    <property type="protein sequence ID" value="PLW36756.1"/>
    <property type="molecule type" value="Genomic_DNA"/>
</dbReference>
<organism evidence="1 2">
    <name type="scientific">Puccinia coronata f. sp. avenae</name>
    <dbReference type="NCBI Taxonomy" id="200324"/>
    <lineage>
        <taxon>Eukaryota</taxon>
        <taxon>Fungi</taxon>
        <taxon>Dikarya</taxon>
        <taxon>Basidiomycota</taxon>
        <taxon>Pucciniomycotina</taxon>
        <taxon>Pucciniomycetes</taxon>
        <taxon>Pucciniales</taxon>
        <taxon>Pucciniaceae</taxon>
        <taxon>Puccinia</taxon>
    </lineage>
</organism>